<dbReference type="Proteomes" id="UP000598350">
    <property type="component" value="Unassembled WGS sequence"/>
</dbReference>
<accession>A0ABR7VAA9</accession>
<name>A0ABR7VAA9_9FLAO</name>
<sequence length="186" mass="21806">MKAHLLVAFTLLFCTSCIPLRIAPEIDDYKITKGSSFKKSLPKREMFVFEDPKDANQFYNYVDTKFELENENVYDDVPFMVEGQQFFFSFYEIEIPDKSINIFPIVLDVFVNAALGNENIDPIFTGDDGGFTRNGHWYIAIEVYNDIEMDCLQRDALSRETVLEYLRRLKMEYLSTNNYNETVFKN</sequence>
<keyword evidence="2" id="KW-1185">Reference proteome</keyword>
<evidence type="ECO:0000313" key="1">
    <source>
        <dbReference type="EMBL" id="MBD0850610.1"/>
    </source>
</evidence>
<evidence type="ECO:0008006" key="3">
    <source>
        <dbReference type="Google" id="ProtNLM"/>
    </source>
</evidence>
<reference evidence="1 2" key="1">
    <citation type="submission" date="2020-05" db="EMBL/GenBank/DDBJ databases">
        <title>The draft genome sequence of Maribacter arenosus CAU 1321.</title>
        <authorList>
            <person name="Mu L."/>
        </authorList>
    </citation>
    <scope>NUCLEOTIDE SEQUENCE [LARGE SCALE GENOMIC DNA]</scope>
    <source>
        <strain evidence="1 2">CAU 1321</strain>
    </source>
</reference>
<dbReference type="EMBL" id="JABTCG010000002">
    <property type="protein sequence ID" value="MBD0850610.1"/>
    <property type="molecule type" value="Genomic_DNA"/>
</dbReference>
<comment type="caution">
    <text evidence="1">The sequence shown here is derived from an EMBL/GenBank/DDBJ whole genome shotgun (WGS) entry which is preliminary data.</text>
</comment>
<dbReference type="RefSeq" id="WP_188313729.1">
    <property type="nucleotide sequence ID" value="NZ_JABTCG010000002.1"/>
</dbReference>
<protein>
    <recommendedName>
        <fullName evidence="3">Lipoprotein</fullName>
    </recommendedName>
</protein>
<gene>
    <name evidence="1" type="ORF">HPE63_08010</name>
</gene>
<evidence type="ECO:0000313" key="2">
    <source>
        <dbReference type="Proteomes" id="UP000598350"/>
    </source>
</evidence>
<organism evidence="1 2">
    <name type="scientific">Maribacter arenosus</name>
    <dbReference type="NCBI Taxonomy" id="1854708"/>
    <lineage>
        <taxon>Bacteria</taxon>
        <taxon>Pseudomonadati</taxon>
        <taxon>Bacteroidota</taxon>
        <taxon>Flavobacteriia</taxon>
        <taxon>Flavobacteriales</taxon>
        <taxon>Flavobacteriaceae</taxon>
        <taxon>Maribacter</taxon>
    </lineage>
</organism>
<proteinExistence type="predicted"/>